<dbReference type="OMA" id="LMSWERV"/>
<dbReference type="Pfam" id="PF03478">
    <property type="entry name" value="Beta-prop_KIB1-4"/>
    <property type="match status" value="2"/>
</dbReference>
<dbReference type="PANTHER" id="PTHR33127">
    <property type="entry name" value="TRANSMEMBRANE PROTEIN"/>
    <property type="match status" value="1"/>
</dbReference>
<dbReference type="InterPro" id="IPR005174">
    <property type="entry name" value="KIB1-4_b-propeller"/>
</dbReference>
<feature type="domain" description="KIB1-4 beta-propeller" evidence="1">
    <location>
        <begin position="518"/>
        <end position="742"/>
    </location>
</feature>
<accession>A0A251VR64</accession>
<reference evidence="3" key="1">
    <citation type="journal article" date="2017" name="Nature">
        <title>The sunflower genome provides insights into oil metabolism, flowering and Asterid evolution.</title>
        <authorList>
            <person name="Badouin H."/>
            <person name="Gouzy J."/>
            <person name="Grassa C.J."/>
            <person name="Murat F."/>
            <person name="Staton S.E."/>
            <person name="Cottret L."/>
            <person name="Lelandais-Briere C."/>
            <person name="Owens G.L."/>
            <person name="Carrere S."/>
            <person name="Mayjonade B."/>
            <person name="Legrand L."/>
            <person name="Gill N."/>
            <person name="Kane N.C."/>
            <person name="Bowers J.E."/>
            <person name="Hubner S."/>
            <person name="Bellec A."/>
            <person name="Berard A."/>
            <person name="Berges H."/>
            <person name="Blanchet N."/>
            <person name="Boniface M.C."/>
            <person name="Brunel D."/>
            <person name="Catrice O."/>
            <person name="Chaidir N."/>
            <person name="Claudel C."/>
            <person name="Donnadieu C."/>
            <person name="Faraut T."/>
            <person name="Fievet G."/>
            <person name="Helmstetter N."/>
            <person name="King M."/>
            <person name="Knapp S.J."/>
            <person name="Lai Z."/>
            <person name="Le Paslier M.C."/>
            <person name="Lippi Y."/>
            <person name="Lorenzon L."/>
            <person name="Mandel J.R."/>
            <person name="Marage G."/>
            <person name="Marchand G."/>
            <person name="Marquand E."/>
            <person name="Bret-Mestries E."/>
            <person name="Morien E."/>
            <person name="Nambeesan S."/>
            <person name="Nguyen T."/>
            <person name="Pegot-Espagnet P."/>
            <person name="Pouilly N."/>
            <person name="Raftis F."/>
            <person name="Sallet E."/>
            <person name="Schiex T."/>
            <person name="Thomas J."/>
            <person name="Vandecasteele C."/>
            <person name="Vares D."/>
            <person name="Vear F."/>
            <person name="Vautrin S."/>
            <person name="Crespi M."/>
            <person name="Mangin B."/>
            <person name="Burke J.M."/>
            <person name="Salse J."/>
            <person name="Munos S."/>
            <person name="Vincourt P."/>
            <person name="Rieseberg L.H."/>
            <person name="Langlade N.B."/>
        </authorList>
    </citation>
    <scope>NUCLEOTIDE SEQUENCE [LARGE SCALE GENOMIC DNA]</scope>
    <source>
        <strain evidence="3">cv. SF193</strain>
    </source>
</reference>
<dbReference type="Proteomes" id="UP000215914">
    <property type="component" value="Chromosome 1"/>
</dbReference>
<dbReference type="InParanoid" id="A0A251VR64"/>
<evidence type="ECO:0000259" key="1">
    <source>
        <dbReference type="Pfam" id="PF03478"/>
    </source>
</evidence>
<feature type="domain" description="KIB1-4 beta-propeller" evidence="1">
    <location>
        <begin position="100"/>
        <end position="344"/>
    </location>
</feature>
<sequence length="796" mass="91820">MDEYVKNSYFYLGFPAAFTFFYYSPSKPHSKLWIALRLLPPTLTAARRRRILRRRDPICFEFLLSQMEPRQISCDQKLPSLSASHQWFIAQNLESHTQIFYTLGNQQNYYHCRINELRGRRIRACFHGWVVLSNHPDTVLWSLWNPLTSKLIRLPPLIHKAKHSHECCLSAPPDDQGSVLLLTTIEVPTIVFCRLDTTRKKFKWIQMSYAKQLQSISGVDDCFLVTPTCCNGKVYAMTTGPYYCFVIHVDIVVEGKDVVINLLPFVEIPATSYNRCPSHNSFDTIRAFLKGSYMELFCVAVCFNDETRIGNVYLFKLDVTSMTWEEMVDLKDAIFFIELGSDYSACYYNSTVDSELEGYVHILGESGKVMYSFHAKDKTMSISSMPCTVLESQASAWAMLECRLEVDHVESKLEEKDNDTELVVRPVKGDNIEFDITTGESQSHLLNIPVHILETIMELCVGIEYIRFRATSKLCYLATSLVNKTTLSRLQMYSLVSPWLVVLDNYQGIVTLIDPIRSDRYYIKVPQKLKGDYQIYCSKYGWLLMYQLCGPMVFFNPFSNDIRELPPAPYLQTFCFSAPPTSADCMVVGFTSYPKWYVVYHIVSRDSAWRKFHLDFDGDGPSSYYFPTFSGRDVYALCENKGLDVFIDMLKDDDSWETFVDKAPKHSCRSPAQYFLSICGQHQLLVVVGKFGESVEVFKANEYTEEWEKTNGLGKHMIFISDTSCICLDAKLPEMENKIYFPRLLCNGGTKIVFYSLETCRYHTFDDRNIRESFGADLFGTKLHCYPHTWIEPSWS</sequence>
<protein>
    <recommendedName>
        <fullName evidence="1">KIB1-4 beta-propeller domain-containing protein</fullName>
    </recommendedName>
</protein>
<proteinExistence type="predicted"/>
<name>A0A251VR64_HELAN</name>
<dbReference type="PANTHER" id="PTHR33127:SF5">
    <property type="entry name" value="TRANSMEMBRANE PROTEIN"/>
    <property type="match status" value="1"/>
</dbReference>
<dbReference type="AlphaFoldDB" id="A0A251VR64"/>
<gene>
    <name evidence="2" type="ORF">HannXRQ_Chr01g0025341</name>
</gene>
<dbReference type="EMBL" id="CM007890">
    <property type="protein sequence ID" value="OTG38038.1"/>
    <property type="molecule type" value="Genomic_DNA"/>
</dbReference>
<keyword evidence="3" id="KW-1185">Reference proteome</keyword>
<evidence type="ECO:0000313" key="3">
    <source>
        <dbReference type="Proteomes" id="UP000215914"/>
    </source>
</evidence>
<organism evidence="2 3">
    <name type="scientific">Helianthus annuus</name>
    <name type="common">Common sunflower</name>
    <dbReference type="NCBI Taxonomy" id="4232"/>
    <lineage>
        <taxon>Eukaryota</taxon>
        <taxon>Viridiplantae</taxon>
        <taxon>Streptophyta</taxon>
        <taxon>Embryophyta</taxon>
        <taxon>Tracheophyta</taxon>
        <taxon>Spermatophyta</taxon>
        <taxon>Magnoliopsida</taxon>
        <taxon>eudicotyledons</taxon>
        <taxon>Gunneridae</taxon>
        <taxon>Pentapetalae</taxon>
        <taxon>asterids</taxon>
        <taxon>campanulids</taxon>
        <taxon>Asterales</taxon>
        <taxon>Asteraceae</taxon>
        <taxon>Asteroideae</taxon>
        <taxon>Heliantheae alliance</taxon>
        <taxon>Heliantheae</taxon>
        <taxon>Helianthus</taxon>
    </lineage>
</organism>
<evidence type="ECO:0000313" key="2">
    <source>
        <dbReference type="EMBL" id="OTG38038.1"/>
    </source>
</evidence>